<feature type="domain" description="HTH araC/xylS-type" evidence="4">
    <location>
        <begin position="229"/>
        <end position="327"/>
    </location>
</feature>
<reference evidence="5" key="2">
    <citation type="journal article" date="2022" name="Microbiol. Resour. Announc.">
        <title>Metagenome Sequencing to Explore Phylogenomics of Terrestrial Cyanobacteria.</title>
        <authorList>
            <person name="Ward R.D."/>
            <person name="Stajich J.E."/>
            <person name="Johansen J.R."/>
            <person name="Huntemann M."/>
            <person name="Clum A."/>
            <person name="Foster B."/>
            <person name="Foster B."/>
            <person name="Roux S."/>
            <person name="Palaniappan K."/>
            <person name="Varghese N."/>
            <person name="Mukherjee S."/>
            <person name="Reddy T.B.K."/>
            <person name="Daum C."/>
            <person name="Copeland A."/>
            <person name="Chen I.A."/>
            <person name="Ivanova N.N."/>
            <person name="Kyrpides N.C."/>
            <person name="Shapiro N."/>
            <person name="Eloe-Fadrosh E.A."/>
            <person name="Pietrasiak N."/>
        </authorList>
    </citation>
    <scope>NUCLEOTIDE SEQUENCE</scope>
    <source>
        <strain evidence="5">GSE-NOS-MK-12-04C</strain>
    </source>
</reference>
<dbReference type="Proteomes" id="UP000729701">
    <property type="component" value="Unassembled WGS sequence"/>
</dbReference>
<dbReference type="InterPro" id="IPR018062">
    <property type="entry name" value="HTH_AraC-typ_CS"/>
</dbReference>
<dbReference type="InterPro" id="IPR053142">
    <property type="entry name" value="PchR_regulatory_protein"/>
</dbReference>
<evidence type="ECO:0000256" key="3">
    <source>
        <dbReference type="ARBA" id="ARBA00023163"/>
    </source>
</evidence>
<evidence type="ECO:0000259" key="4">
    <source>
        <dbReference type="PROSITE" id="PS01124"/>
    </source>
</evidence>
<evidence type="ECO:0000313" key="5">
    <source>
        <dbReference type="EMBL" id="MBW4672196.1"/>
    </source>
</evidence>
<dbReference type="Gene3D" id="1.10.10.60">
    <property type="entry name" value="Homeodomain-like"/>
    <property type="match status" value="2"/>
</dbReference>
<dbReference type="PROSITE" id="PS00041">
    <property type="entry name" value="HTH_ARAC_FAMILY_1"/>
    <property type="match status" value="1"/>
</dbReference>
<dbReference type="InterPro" id="IPR009057">
    <property type="entry name" value="Homeodomain-like_sf"/>
</dbReference>
<evidence type="ECO:0000256" key="2">
    <source>
        <dbReference type="ARBA" id="ARBA00023125"/>
    </source>
</evidence>
<dbReference type="SUPFAM" id="SSF46689">
    <property type="entry name" value="Homeodomain-like"/>
    <property type="match status" value="2"/>
</dbReference>
<comment type="caution">
    <text evidence="5">The sequence shown here is derived from an EMBL/GenBank/DDBJ whole genome shotgun (WGS) entry which is preliminary data.</text>
</comment>
<gene>
    <name evidence="5" type="ORF">KME60_33435</name>
</gene>
<reference evidence="5" key="1">
    <citation type="submission" date="2021-05" db="EMBL/GenBank/DDBJ databases">
        <authorList>
            <person name="Pietrasiak N."/>
            <person name="Ward R."/>
            <person name="Stajich J.E."/>
            <person name="Kurbessoian T."/>
        </authorList>
    </citation>
    <scope>NUCLEOTIDE SEQUENCE</scope>
    <source>
        <strain evidence="5">GSE-NOS-MK-12-04C</strain>
    </source>
</reference>
<dbReference type="GO" id="GO:0003700">
    <property type="term" value="F:DNA-binding transcription factor activity"/>
    <property type="evidence" value="ECO:0007669"/>
    <property type="project" value="InterPro"/>
</dbReference>
<proteinExistence type="predicted"/>
<protein>
    <submittedName>
        <fullName evidence="5">AraC family transcriptional regulator</fullName>
    </submittedName>
</protein>
<accession>A0A951QUY1</accession>
<dbReference type="AlphaFoldDB" id="A0A951QUY1"/>
<dbReference type="EMBL" id="JAHHGZ010000066">
    <property type="protein sequence ID" value="MBW4672196.1"/>
    <property type="molecule type" value="Genomic_DNA"/>
</dbReference>
<dbReference type="GO" id="GO:0043565">
    <property type="term" value="F:sequence-specific DNA binding"/>
    <property type="evidence" value="ECO:0007669"/>
    <property type="project" value="InterPro"/>
</dbReference>
<dbReference type="PANTHER" id="PTHR47893">
    <property type="entry name" value="REGULATORY PROTEIN PCHR"/>
    <property type="match status" value="1"/>
</dbReference>
<keyword evidence="2" id="KW-0238">DNA-binding</keyword>
<keyword evidence="1" id="KW-0805">Transcription regulation</keyword>
<evidence type="ECO:0000256" key="1">
    <source>
        <dbReference type="ARBA" id="ARBA00023015"/>
    </source>
</evidence>
<dbReference type="InterPro" id="IPR018060">
    <property type="entry name" value="HTH_AraC"/>
</dbReference>
<dbReference type="PROSITE" id="PS01124">
    <property type="entry name" value="HTH_ARAC_FAMILY_2"/>
    <property type="match status" value="1"/>
</dbReference>
<name>A0A951QUY1_9CYAN</name>
<organism evidence="5 6">
    <name type="scientific">Cyanomargarita calcarea GSE-NOS-MK-12-04C</name>
    <dbReference type="NCBI Taxonomy" id="2839659"/>
    <lineage>
        <taxon>Bacteria</taxon>
        <taxon>Bacillati</taxon>
        <taxon>Cyanobacteriota</taxon>
        <taxon>Cyanophyceae</taxon>
        <taxon>Nostocales</taxon>
        <taxon>Cyanomargaritaceae</taxon>
        <taxon>Cyanomargarita</taxon>
    </lineage>
</organism>
<keyword evidence="3" id="KW-0804">Transcription</keyword>
<evidence type="ECO:0000313" key="6">
    <source>
        <dbReference type="Proteomes" id="UP000729701"/>
    </source>
</evidence>
<dbReference type="Pfam" id="PF12833">
    <property type="entry name" value="HTH_18"/>
    <property type="match status" value="1"/>
</dbReference>
<dbReference type="SMART" id="SM00342">
    <property type="entry name" value="HTH_ARAC"/>
    <property type="match status" value="1"/>
</dbReference>
<dbReference type="PANTHER" id="PTHR47893:SF1">
    <property type="entry name" value="REGULATORY PROTEIN PCHR"/>
    <property type="match status" value="1"/>
</dbReference>
<sequence>MTSQILQSDYSNLFPAVEKSQIINRPNDFSEVVMEYPQELGRGLIQGIELRQGFLLEIRDYQNHDNCMTENSLEHEHPLQFCFKLKGETISNIEYAVLKTGEVALCGCGMSPEMLYGFLEPNQEIDIHIEPEVFKRLFGIQDDAIPPQFQHLFRQPDEEYSVRVGTITTQMQVALQQIWQCPFQGLVKKVYLEAKVLELMALRLQQDMTREVIQCHADKPKRTVVEGIYQAKEILESRLENPPSLIELAENVGLSLYQFKQGFRKVFGKSAFQYLHQYRMEKARLLLYEGNMRVADVANCVGYSHLGQFSVAFKRMFGISPRDCIRGKV</sequence>